<feature type="region of interest" description="Disordered" evidence="3">
    <location>
        <begin position="1"/>
        <end position="25"/>
    </location>
</feature>
<dbReference type="PANTHER" id="PTHR39428:SF3">
    <property type="entry name" value="DEAZAFLAVIN-DEPENDENT NITROREDUCTASE"/>
    <property type="match status" value="1"/>
</dbReference>
<gene>
    <name evidence="4" type="ORF">CCO02nite_08160</name>
</gene>
<dbReference type="Gene3D" id="2.30.110.10">
    <property type="entry name" value="Electron Transport, Fmn-binding Protein, Chain A"/>
    <property type="match status" value="1"/>
</dbReference>
<comment type="similarity">
    <text evidence="1">Belongs to the F420H(2)-dependent quinone reductase family.</text>
</comment>
<dbReference type="Proteomes" id="UP000321720">
    <property type="component" value="Unassembled WGS sequence"/>
</dbReference>
<dbReference type="GO" id="GO:0016491">
    <property type="term" value="F:oxidoreductase activity"/>
    <property type="evidence" value="ECO:0007669"/>
    <property type="project" value="InterPro"/>
</dbReference>
<proteinExistence type="inferred from homology"/>
<name>A0A511J844_9CELL</name>
<dbReference type="InterPro" id="IPR004378">
    <property type="entry name" value="F420H2_quin_Rdtase"/>
</dbReference>
<comment type="caution">
    <text evidence="4">The sequence shown here is derived from an EMBL/GenBank/DDBJ whole genome shotgun (WGS) entry which is preliminary data.</text>
</comment>
<dbReference type="GO" id="GO:0070967">
    <property type="term" value="F:coenzyme F420 binding"/>
    <property type="evidence" value="ECO:0007669"/>
    <property type="project" value="TreeGrafter"/>
</dbReference>
<dbReference type="GO" id="GO:0005886">
    <property type="term" value="C:plasma membrane"/>
    <property type="evidence" value="ECO:0007669"/>
    <property type="project" value="TreeGrafter"/>
</dbReference>
<dbReference type="EMBL" id="BJWG01000002">
    <property type="protein sequence ID" value="GEL94158.1"/>
    <property type="molecule type" value="Genomic_DNA"/>
</dbReference>
<evidence type="ECO:0000313" key="4">
    <source>
        <dbReference type="EMBL" id="GEL94158.1"/>
    </source>
</evidence>
<evidence type="ECO:0000256" key="1">
    <source>
        <dbReference type="ARBA" id="ARBA00008710"/>
    </source>
</evidence>
<sequence length="156" mass="17429">MRPARAGVATGMPLSGEYAPSTSEHARRQAELYEATDGREGNEMRGRPVIILTSVGARSGHLRKTALMRVEHEGRYAVVASKGGAPDHPRWYHNLVANPHVELQDGAVRKDYDAHVATGAERDEWWARSVATWPDYDAYQARTERQIPVFVLVPRD</sequence>
<evidence type="ECO:0000256" key="3">
    <source>
        <dbReference type="SAM" id="MobiDB-lite"/>
    </source>
</evidence>
<dbReference type="NCBIfam" id="TIGR00026">
    <property type="entry name" value="hi_GC_TIGR00026"/>
    <property type="match status" value="1"/>
</dbReference>
<dbReference type="AlphaFoldDB" id="A0A511J844"/>
<accession>A0A511J844</accession>
<organism evidence="4 5">
    <name type="scientific">Cellulomonas composti</name>
    <dbReference type="NCBI Taxonomy" id="266130"/>
    <lineage>
        <taxon>Bacteria</taxon>
        <taxon>Bacillati</taxon>
        <taxon>Actinomycetota</taxon>
        <taxon>Actinomycetes</taxon>
        <taxon>Micrococcales</taxon>
        <taxon>Cellulomonadaceae</taxon>
        <taxon>Cellulomonas</taxon>
    </lineage>
</organism>
<evidence type="ECO:0000313" key="5">
    <source>
        <dbReference type="Proteomes" id="UP000321720"/>
    </source>
</evidence>
<protein>
    <submittedName>
        <fullName evidence="4">F420H(2)-dependent quinone reductase</fullName>
    </submittedName>
</protein>
<dbReference type="PANTHER" id="PTHR39428">
    <property type="entry name" value="F420H(2)-DEPENDENT QUINONE REDUCTASE RV1261C"/>
    <property type="match status" value="1"/>
</dbReference>
<keyword evidence="5" id="KW-1185">Reference proteome</keyword>
<dbReference type="InterPro" id="IPR012349">
    <property type="entry name" value="Split_barrel_FMN-bd"/>
</dbReference>
<dbReference type="Pfam" id="PF04075">
    <property type="entry name" value="F420H2_quin_red"/>
    <property type="match status" value="1"/>
</dbReference>
<reference evidence="4 5" key="1">
    <citation type="submission" date="2019-07" db="EMBL/GenBank/DDBJ databases">
        <title>Whole genome shotgun sequence of Cellulomonas composti NBRC 100758.</title>
        <authorList>
            <person name="Hosoyama A."/>
            <person name="Uohara A."/>
            <person name="Ohji S."/>
            <person name="Ichikawa N."/>
        </authorList>
    </citation>
    <scope>NUCLEOTIDE SEQUENCE [LARGE SCALE GENOMIC DNA]</scope>
    <source>
        <strain evidence="4 5">NBRC 100758</strain>
    </source>
</reference>
<comment type="catalytic activity">
    <reaction evidence="2">
        <text>oxidized coenzyme F420-(gamma-L-Glu)(n) + a quinol + H(+) = reduced coenzyme F420-(gamma-L-Glu)(n) + a quinone</text>
        <dbReference type="Rhea" id="RHEA:39663"/>
        <dbReference type="Rhea" id="RHEA-COMP:12939"/>
        <dbReference type="Rhea" id="RHEA-COMP:14378"/>
        <dbReference type="ChEBI" id="CHEBI:15378"/>
        <dbReference type="ChEBI" id="CHEBI:24646"/>
        <dbReference type="ChEBI" id="CHEBI:132124"/>
        <dbReference type="ChEBI" id="CHEBI:133980"/>
        <dbReference type="ChEBI" id="CHEBI:139511"/>
    </reaction>
</comment>
<evidence type="ECO:0000256" key="2">
    <source>
        <dbReference type="ARBA" id="ARBA00049106"/>
    </source>
</evidence>